<evidence type="ECO:0000256" key="3">
    <source>
        <dbReference type="ARBA" id="ARBA00022692"/>
    </source>
</evidence>
<protein>
    <submittedName>
        <fullName evidence="8">Permease of the drug/metabolite transporter (DMT) superfamily</fullName>
    </submittedName>
</protein>
<evidence type="ECO:0000256" key="2">
    <source>
        <dbReference type="ARBA" id="ARBA00007362"/>
    </source>
</evidence>
<dbReference type="STRING" id="1121881.SAMN02745225_01513"/>
<accession>A0A1M4W1R0</accession>
<organism evidence="8 9">
    <name type="scientific">Ferrithrix thermotolerans DSM 19514</name>
    <dbReference type="NCBI Taxonomy" id="1121881"/>
    <lineage>
        <taxon>Bacteria</taxon>
        <taxon>Bacillati</taxon>
        <taxon>Actinomycetota</taxon>
        <taxon>Acidimicrobiia</taxon>
        <taxon>Acidimicrobiales</taxon>
        <taxon>Acidimicrobiaceae</taxon>
        <taxon>Ferrithrix</taxon>
    </lineage>
</organism>
<feature type="transmembrane region" description="Helical" evidence="6">
    <location>
        <begin position="125"/>
        <end position="144"/>
    </location>
</feature>
<evidence type="ECO:0000259" key="7">
    <source>
        <dbReference type="Pfam" id="PF00892"/>
    </source>
</evidence>
<dbReference type="Proteomes" id="UP000184295">
    <property type="component" value="Unassembled WGS sequence"/>
</dbReference>
<evidence type="ECO:0000256" key="5">
    <source>
        <dbReference type="ARBA" id="ARBA00023136"/>
    </source>
</evidence>
<dbReference type="EMBL" id="FQUL01000021">
    <property type="protein sequence ID" value="SHE75214.1"/>
    <property type="molecule type" value="Genomic_DNA"/>
</dbReference>
<feature type="transmembrane region" description="Helical" evidence="6">
    <location>
        <begin position="35"/>
        <end position="54"/>
    </location>
</feature>
<evidence type="ECO:0000256" key="1">
    <source>
        <dbReference type="ARBA" id="ARBA00004141"/>
    </source>
</evidence>
<evidence type="ECO:0000256" key="6">
    <source>
        <dbReference type="SAM" id="Phobius"/>
    </source>
</evidence>
<feature type="transmembrane region" description="Helical" evidence="6">
    <location>
        <begin position="93"/>
        <end position="113"/>
    </location>
</feature>
<feature type="transmembrane region" description="Helical" evidence="6">
    <location>
        <begin position="245"/>
        <end position="264"/>
    </location>
</feature>
<dbReference type="Pfam" id="PF00892">
    <property type="entry name" value="EamA"/>
    <property type="match status" value="2"/>
</dbReference>
<feature type="transmembrane region" description="Helical" evidence="6">
    <location>
        <begin position="212"/>
        <end position="233"/>
    </location>
</feature>
<evidence type="ECO:0000256" key="4">
    <source>
        <dbReference type="ARBA" id="ARBA00022989"/>
    </source>
</evidence>
<dbReference type="PANTHER" id="PTHR32322">
    <property type="entry name" value="INNER MEMBRANE TRANSPORTER"/>
    <property type="match status" value="1"/>
</dbReference>
<keyword evidence="3 6" id="KW-0812">Transmembrane</keyword>
<evidence type="ECO:0000313" key="8">
    <source>
        <dbReference type="EMBL" id="SHE75214.1"/>
    </source>
</evidence>
<reference evidence="9" key="1">
    <citation type="submission" date="2016-11" db="EMBL/GenBank/DDBJ databases">
        <authorList>
            <person name="Varghese N."/>
            <person name="Submissions S."/>
        </authorList>
    </citation>
    <scope>NUCLEOTIDE SEQUENCE [LARGE SCALE GENOMIC DNA]</scope>
    <source>
        <strain evidence="9">DSM 19514</strain>
    </source>
</reference>
<feature type="domain" description="EamA" evidence="7">
    <location>
        <begin position="6"/>
        <end position="139"/>
    </location>
</feature>
<dbReference type="InterPro" id="IPR000620">
    <property type="entry name" value="EamA_dom"/>
</dbReference>
<comment type="subcellular location">
    <subcellularLocation>
        <location evidence="1">Membrane</location>
        <topology evidence="1">Multi-pass membrane protein</topology>
    </subcellularLocation>
</comment>
<feature type="transmembrane region" description="Helical" evidence="6">
    <location>
        <begin position="66"/>
        <end position="87"/>
    </location>
</feature>
<dbReference type="GO" id="GO:0016020">
    <property type="term" value="C:membrane"/>
    <property type="evidence" value="ECO:0007669"/>
    <property type="project" value="UniProtKB-SubCell"/>
</dbReference>
<dbReference type="SUPFAM" id="SSF103481">
    <property type="entry name" value="Multidrug resistance efflux transporter EmrE"/>
    <property type="match status" value="2"/>
</dbReference>
<proteinExistence type="inferred from homology"/>
<dbReference type="InterPro" id="IPR050638">
    <property type="entry name" value="AA-Vitamin_Transporters"/>
</dbReference>
<gene>
    <name evidence="8" type="ORF">SAMN02745225_01513</name>
</gene>
<feature type="transmembrane region" description="Helical" evidence="6">
    <location>
        <begin position="270"/>
        <end position="287"/>
    </location>
</feature>
<dbReference type="RefSeq" id="WP_072790813.1">
    <property type="nucleotide sequence ID" value="NZ_FQUL01000021.1"/>
</dbReference>
<feature type="domain" description="EamA" evidence="7">
    <location>
        <begin position="150"/>
        <end position="287"/>
    </location>
</feature>
<dbReference type="OrthoDB" id="5430053at2"/>
<dbReference type="InterPro" id="IPR037185">
    <property type="entry name" value="EmrE-like"/>
</dbReference>
<feature type="transmembrane region" description="Helical" evidence="6">
    <location>
        <begin position="180"/>
        <end position="200"/>
    </location>
</feature>
<keyword evidence="5 6" id="KW-0472">Membrane</keyword>
<keyword evidence="9" id="KW-1185">Reference proteome</keyword>
<comment type="similarity">
    <text evidence="2">Belongs to the EamA transporter family.</text>
</comment>
<dbReference type="PANTHER" id="PTHR32322:SF2">
    <property type="entry name" value="EAMA DOMAIN-CONTAINING PROTEIN"/>
    <property type="match status" value="1"/>
</dbReference>
<sequence>MKNSTKGLLALSVASAIWGGMYVASDALMRNVPPMIVLELRELISAVVLLPLAYRSGGLRAISKTDVIQLVGAGVVGFSLSVGFQFYGTHLAGAALGSLITASSPVAIAVLGATVLKEQIPLRRWLAMALALVGVVVIVGSPVGGAQVKLGIFYLLVATLAWATYTVLSTSLLRRHSALVVVSVASLVGALTSAPFAAYSTLNSPRPFPVGIVAWLLVGYISVIGMALAFFMWSWGFNHVSASRGGVMLLFQPVVGVILGALILGERVSPETVLGGLLVAVGVILAVRSTSSELSHPTETLEARPARRSG</sequence>
<dbReference type="AlphaFoldDB" id="A0A1M4W1R0"/>
<evidence type="ECO:0000313" key="9">
    <source>
        <dbReference type="Proteomes" id="UP000184295"/>
    </source>
</evidence>
<keyword evidence="4 6" id="KW-1133">Transmembrane helix</keyword>
<feature type="transmembrane region" description="Helical" evidence="6">
    <location>
        <begin position="150"/>
        <end position="168"/>
    </location>
</feature>
<name>A0A1M4W1R0_9ACTN</name>